<accession>A0ABQ2M6U9</accession>
<dbReference type="EMBL" id="BMMP01000006">
    <property type="protein sequence ID" value="GGO47909.1"/>
    <property type="molecule type" value="Genomic_DNA"/>
</dbReference>
<protein>
    <submittedName>
        <fullName evidence="1">Uncharacterized protein</fullName>
    </submittedName>
</protein>
<evidence type="ECO:0000313" key="2">
    <source>
        <dbReference type="Proteomes" id="UP000631535"/>
    </source>
</evidence>
<gene>
    <name evidence="1" type="ORF">GCM10012287_21660</name>
</gene>
<dbReference type="Proteomes" id="UP000631535">
    <property type="component" value="Unassembled WGS sequence"/>
</dbReference>
<evidence type="ECO:0000313" key="1">
    <source>
        <dbReference type="EMBL" id="GGO47909.1"/>
    </source>
</evidence>
<comment type="caution">
    <text evidence="1">The sequence shown here is derived from an EMBL/GenBank/DDBJ whole genome shotgun (WGS) entry which is preliminary data.</text>
</comment>
<proteinExistence type="predicted"/>
<sequence>MSTSWRQRVLERHQEANDRFFSEHDEAHDSDEAFEQELRKNWLEAARHYDPNARLSEELTVQLQGEAARRGALDFRVGDALLRPLREGVSAAARRSIDLELTGVSHGSTVLHVRPSLADEPEEESAAIAPIDSSTADPAIRDLLKLIDAAEHERDIREWERVIPGLDHVVEALDKFDLSMNLRWSSLDGTVRSSTLSRRGKGYVRSLRALETQKTRRPITGRITELRESGLVKIKMGPSKTSKAYDVRIETEDLIDMHLELGATVSFLVQEVRKVDKIGRPKSTEYFFIALSDNQGVLPED</sequence>
<keyword evidence="2" id="KW-1185">Reference proteome</keyword>
<name>A0ABQ2M6U9_9ACTN</name>
<organism evidence="1 2">
    <name type="scientific">Streptomyces daqingensis</name>
    <dbReference type="NCBI Taxonomy" id="1472640"/>
    <lineage>
        <taxon>Bacteria</taxon>
        <taxon>Bacillati</taxon>
        <taxon>Actinomycetota</taxon>
        <taxon>Actinomycetes</taxon>
        <taxon>Kitasatosporales</taxon>
        <taxon>Streptomycetaceae</taxon>
        <taxon>Streptomyces</taxon>
    </lineage>
</organism>
<reference evidence="2" key="1">
    <citation type="journal article" date="2019" name="Int. J. Syst. Evol. Microbiol.">
        <title>The Global Catalogue of Microorganisms (GCM) 10K type strain sequencing project: providing services to taxonomists for standard genome sequencing and annotation.</title>
        <authorList>
            <consortium name="The Broad Institute Genomics Platform"/>
            <consortium name="The Broad Institute Genome Sequencing Center for Infectious Disease"/>
            <person name="Wu L."/>
            <person name="Ma J."/>
        </authorList>
    </citation>
    <scope>NUCLEOTIDE SEQUENCE [LARGE SCALE GENOMIC DNA]</scope>
    <source>
        <strain evidence="2">CGMCC 4.7178</strain>
    </source>
</reference>